<protein>
    <recommendedName>
        <fullName evidence="3">Phospholipid/glycerol acyltransferase domain-containing protein</fullName>
    </recommendedName>
</protein>
<organism evidence="2">
    <name type="scientific">marine metagenome</name>
    <dbReference type="NCBI Taxonomy" id="408172"/>
    <lineage>
        <taxon>unclassified sequences</taxon>
        <taxon>metagenomes</taxon>
        <taxon>ecological metagenomes</taxon>
    </lineage>
</organism>
<evidence type="ECO:0000256" key="1">
    <source>
        <dbReference type="SAM" id="MobiDB-lite"/>
    </source>
</evidence>
<dbReference type="SUPFAM" id="SSF69593">
    <property type="entry name" value="Glycerol-3-phosphate (1)-acyltransferase"/>
    <property type="match status" value="1"/>
</dbReference>
<dbReference type="AlphaFoldDB" id="A0A383AX73"/>
<accession>A0A383AX73</accession>
<feature type="non-terminal residue" evidence="2">
    <location>
        <position position="79"/>
    </location>
</feature>
<sequence length="79" mass="9054">MNPYRMSHPPRRWEPKLSPTLFRLMHGFRLWFARKEASLVQYEIEGADHVKKAREAGQGILITPNHSTHADPSAMSEAA</sequence>
<feature type="region of interest" description="Disordered" evidence="1">
    <location>
        <begin position="59"/>
        <end position="79"/>
    </location>
</feature>
<gene>
    <name evidence="2" type="ORF">METZ01_LOCUS465037</name>
</gene>
<evidence type="ECO:0000313" key="2">
    <source>
        <dbReference type="EMBL" id="SVE12183.1"/>
    </source>
</evidence>
<dbReference type="EMBL" id="UINC01195563">
    <property type="protein sequence ID" value="SVE12183.1"/>
    <property type="molecule type" value="Genomic_DNA"/>
</dbReference>
<proteinExistence type="predicted"/>
<reference evidence="2" key="1">
    <citation type="submission" date="2018-05" db="EMBL/GenBank/DDBJ databases">
        <authorList>
            <person name="Lanie J.A."/>
            <person name="Ng W.-L."/>
            <person name="Kazmierczak K.M."/>
            <person name="Andrzejewski T.M."/>
            <person name="Davidsen T.M."/>
            <person name="Wayne K.J."/>
            <person name="Tettelin H."/>
            <person name="Glass J.I."/>
            <person name="Rusch D."/>
            <person name="Podicherti R."/>
            <person name="Tsui H.-C.T."/>
            <person name="Winkler M.E."/>
        </authorList>
    </citation>
    <scope>NUCLEOTIDE SEQUENCE</scope>
</reference>
<name>A0A383AX73_9ZZZZ</name>
<evidence type="ECO:0008006" key="3">
    <source>
        <dbReference type="Google" id="ProtNLM"/>
    </source>
</evidence>